<comment type="similarity">
    <text evidence="2">Belongs to the beta-catenin family.</text>
</comment>
<feature type="compositionally biased region" description="Basic and acidic residues" evidence="7">
    <location>
        <begin position="656"/>
        <end position="682"/>
    </location>
</feature>
<dbReference type="PROSITE" id="PS50176">
    <property type="entry name" value="ARM_REPEAT"/>
    <property type="match status" value="1"/>
</dbReference>
<comment type="subcellular location">
    <subcellularLocation>
        <location evidence="1">Cell junction</location>
    </subcellularLocation>
</comment>
<comment type="caution">
    <text evidence="8">The sequence shown here is derived from an EMBL/GenBank/DDBJ whole genome shotgun (WGS) entry which is preliminary data.</text>
</comment>
<gene>
    <name evidence="8" type="ORF">AALO_G00051040</name>
</gene>
<keyword evidence="9" id="KW-1185">Reference proteome</keyword>
<protein>
    <recommendedName>
        <fullName evidence="10">Plakophilin 1</fullName>
    </recommendedName>
</protein>
<evidence type="ECO:0000313" key="8">
    <source>
        <dbReference type="EMBL" id="KAG5281990.1"/>
    </source>
</evidence>
<dbReference type="PANTHER" id="PTHR10372:SF3">
    <property type="entry name" value="PLAKOPHILIN-1"/>
    <property type="match status" value="1"/>
</dbReference>
<evidence type="ECO:0000256" key="4">
    <source>
        <dbReference type="ARBA" id="ARBA00022889"/>
    </source>
</evidence>
<feature type="compositionally biased region" description="Polar residues" evidence="7">
    <location>
        <begin position="119"/>
        <end position="141"/>
    </location>
</feature>
<accession>A0AAV6H7E4</accession>
<feature type="region of interest" description="Disordered" evidence="7">
    <location>
        <begin position="1"/>
        <end position="28"/>
    </location>
</feature>
<dbReference type="InterPro" id="IPR000225">
    <property type="entry name" value="Armadillo"/>
</dbReference>
<feature type="region of interest" description="Disordered" evidence="7">
    <location>
        <begin position="45"/>
        <end position="65"/>
    </location>
</feature>
<feature type="compositionally biased region" description="Low complexity" evidence="7">
    <location>
        <begin position="686"/>
        <end position="707"/>
    </location>
</feature>
<dbReference type="GO" id="GO:0005634">
    <property type="term" value="C:nucleus"/>
    <property type="evidence" value="ECO:0007669"/>
    <property type="project" value="TreeGrafter"/>
</dbReference>
<feature type="region of interest" description="Disordered" evidence="7">
    <location>
        <begin position="655"/>
        <end position="707"/>
    </location>
</feature>
<organism evidence="8 9">
    <name type="scientific">Alosa alosa</name>
    <name type="common">allis shad</name>
    <dbReference type="NCBI Taxonomy" id="278164"/>
    <lineage>
        <taxon>Eukaryota</taxon>
        <taxon>Metazoa</taxon>
        <taxon>Chordata</taxon>
        <taxon>Craniata</taxon>
        <taxon>Vertebrata</taxon>
        <taxon>Euteleostomi</taxon>
        <taxon>Actinopterygii</taxon>
        <taxon>Neopterygii</taxon>
        <taxon>Teleostei</taxon>
        <taxon>Clupei</taxon>
        <taxon>Clupeiformes</taxon>
        <taxon>Clupeoidei</taxon>
        <taxon>Clupeidae</taxon>
        <taxon>Alosa</taxon>
    </lineage>
</organism>
<reference evidence="8" key="1">
    <citation type="submission" date="2020-10" db="EMBL/GenBank/DDBJ databases">
        <title>Chromosome-scale genome assembly of the Allis shad, Alosa alosa.</title>
        <authorList>
            <person name="Margot Z."/>
            <person name="Christophe K."/>
            <person name="Cabau C."/>
            <person name="Louis A."/>
            <person name="Berthelot C."/>
            <person name="Parey E."/>
            <person name="Roest Crollius H."/>
            <person name="Montfort J."/>
            <person name="Robinson-Rechavi M."/>
            <person name="Bucao C."/>
            <person name="Bouchez O."/>
            <person name="Gislard M."/>
            <person name="Lluch J."/>
            <person name="Milhes M."/>
            <person name="Lampietro C."/>
            <person name="Lopez Roques C."/>
            <person name="Donnadieu C."/>
            <person name="Braasch I."/>
            <person name="Desvignes T."/>
            <person name="Postlethwait J."/>
            <person name="Bobe J."/>
            <person name="Guiguen Y."/>
        </authorList>
    </citation>
    <scope>NUCLEOTIDE SEQUENCE</scope>
    <source>
        <strain evidence="8">M-15738</strain>
        <tissue evidence="8">Blood</tissue>
    </source>
</reference>
<sequence>MTVEPLRSAMSMGNSEDTSLALPSDNNLRTGQQRVLDQVHTIKRSKSKQLKNGSLSPTSPVTHISESEPISFRFSPSGTINGSVFGRSKSVTVGSRNRTAIQQKSRTLSAKSRKSSSSQWEQHIQSSNWPQSPLQTASNGIMPSVSDPTLAPTNLMKRATGQASTRQARPSATVHSMVNETTTNKVITTSTVQRHSAVQTPSSPGKVETKISVMAKTKTEVDPLTTVPDITMKEAVEYLSKEEGNYQIWGASFIQHSTFTDDKSKHEVLQLGGIPPLVALLRHSNSQVKQTVAAALRNLVFKNSNNKLEVVRCEGIEEALTLLKETNSAFTQKQLTGLLWNLSSADALKPTLIKSALPVLTETIVVPYTCWSETSASNYGDPEVFHSATGCMRNLSCASKRERQAIRDCNGLIDALVSYVQSCVTIDNADEMSVENCVCILHNLTYQLETEAPEQFTKYNGFSETRADANKKSTTMGCFSPKSKKIQNTFNFPWMEEESDPKGLSLLHHSKTIQMYLSLLGSSQKEATLEAACGALQNLTANNSPVSSLMSQTIVQKLNGLPMVSPSLQSPNLSLQKTAMSLTGNLSRTTSLQSSMVRHILPQLAVLLSAGPKEMGNCDDTVATACNTVRTLLMSEPDVGKKVVTSTMVESLSELSENRTVENDRKRVGEKVRVGSGKDHRAGIKPGSPAYGAGAPASRATAGAKVP</sequence>
<dbReference type="AlphaFoldDB" id="A0AAV6H7E4"/>
<feature type="region of interest" description="Disordered" evidence="7">
    <location>
        <begin position="85"/>
        <end position="152"/>
    </location>
</feature>
<feature type="compositionally biased region" description="Low complexity" evidence="7">
    <location>
        <begin position="104"/>
        <end position="118"/>
    </location>
</feature>
<evidence type="ECO:0000256" key="3">
    <source>
        <dbReference type="ARBA" id="ARBA00022737"/>
    </source>
</evidence>
<name>A0AAV6H7E4_9TELE</name>
<dbReference type="GO" id="GO:0005886">
    <property type="term" value="C:plasma membrane"/>
    <property type="evidence" value="ECO:0007669"/>
    <property type="project" value="TreeGrafter"/>
</dbReference>
<dbReference type="EMBL" id="JADWDJ010000004">
    <property type="protein sequence ID" value="KAG5281990.1"/>
    <property type="molecule type" value="Genomic_DNA"/>
</dbReference>
<dbReference type="SMART" id="SM00185">
    <property type="entry name" value="ARM"/>
    <property type="match status" value="6"/>
</dbReference>
<evidence type="ECO:0000256" key="5">
    <source>
        <dbReference type="ARBA" id="ARBA00022949"/>
    </source>
</evidence>
<dbReference type="Proteomes" id="UP000823561">
    <property type="component" value="Chromosome 4"/>
</dbReference>
<feature type="compositionally biased region" description="Polar residues" evidence="7">
    <location>
        <begin position="89"/>
        <end position="103"/>
    </location>
</feature>
<proteinExistence type="inferred from homology"/>
<feature type="repeat" description="ARM" evidence="6">
    <location>
        <begin position="272"/>
        <end position="307"/>
    </location>
</feature>
<evidence type="ECO:0008006" key="10">
    <source>
        <dbReference type="Google" id="ProtNLM"/>
    </source>
</evidence>
<evidence type="ECO:0000313" key="9">
    <source>
        <dbReference type="Proteomes" id="UP000823561"/>
    </source>
</evidence>
<keyword evidence="5" id="KW-0965">Cell junction</keyword>
<evidence type="ECO:0000256" key="1">
    <source>
        <dbReference type="ARBA" id="ARBA00004282"/>
    </source>
</evidence>
<dbReference type="InterPro" id="IPR011989">
    <property type="entry name" value="ARM-like"/>
</dbReference>
<dbReference type="GO" id="GO:0005737">
    <property type="term" value="C:cytoplasm"/>
    <property type="evidence" value="ECO:0007669"/>
    <property type="project" value="TreeGrafter"/>
</dbReference>
<keyword evidence="4" id="KW-0130">Cell adhesion</keyword>
<dbReference type="InterPro" id="IPR028435">
    <property type="entry name" value="Plakophilin/d_Catenin"/>
</dbReference>
<dbReference type="PANTHER" id="PTHR10372">
    <property type="entry name" value="PLAKOPHILLIN-RELATED"/>
    <property type="match status" value="1"/>
</dbReference>
<dbReference type="SUPFAM" id="SSF48371">
    <property type="entry name" value="ARM repeat"/>
    <property type="match status" value="1"/>
</dbReference>
<dbReference type="InterPro" id="IPR016024">
    <property type="entry name" value="ARM-type_fold"/>
</dbReference>
<keyword evidence="3" id="KW-0677">Repeat</keyword>
<dbReference type="Gene3D" id="1.25.10.10">
    <property type="entry name" value="Leucine-rich Repeat Variant"/>
    <property type="match status" value="1"/>
</dbReference>
<evidence type="ECO:0000256" key="7">
    <source>
        <dbReference type="SAM" id="MobiDB-lite"/>
    </source>
</evidence>
<dbReference type="GO" id="GO:0005912">
    <property type="term" value="C:adherens junction"/>
    <property type="evidence" value="ECO:0007669"/>
    <property type="project" value="TreeGrafter"/>
</dbReference>
<dbReference type="GO" id="GO:0098609">
    <property type="term" value="P:cell-cell adhesion"/>
    <property type="evidence" value="ECO:0007669"/>
    <property type="project" value="InterPro"/>
</dbReference>
<feature type="compositionally biased region" description="Polar residues" evidence="7">
    <location>
        <begin position="50"/>
        <end position="64"/>
    </location>
</feature>
<evidence type="ECO:0000256" key="2">
    <source>
        <dbReference type="ARBA" id="ARBA00005462"/>
    </source>
</evidence>
<evidence type="ECO:0000256" key="6">
    <source>
        <dbReference type="PROSITE-ProRule" id="PRU00259"/>
    </source>
</evidence>
<dbReference type="Pfam" id="PF00514">
    <property type="entry name" value="Arm"/>
    <property type="match status" value="2"/>
</dbReference>